<dbReference type="PANTHER" id="PTHR14247">
    <property type="entry name" value="BREAST CANCER ANTI-ESTROGEN RESISTANCE PROTEIN 3 HOMOLOG-LIKE PROTEIN"/>
    <property type="match status" value="1"/>
</dbReference>
<feature type="region of interest" description="Disordered" evidence="1">
    <location>
        <begin position="146"/>
        <end position="231"/>
    </location>
</feature>
<dbReference type="Proteomes" id="UP001381693">
    <property type="component" value="Unassembled WGS sequence"/>
</dbReference>
<feature type="compositionally biased region" description="Polar residues" evidence="1">
    <location>
        <begin position="211"/>
        <end position="229"/>
    </location>
</feature>
<gene>
    <name evidence="2" type="primary">BCAR3_2</name>
    <name evidence="2" type="ORF">SK128_022912</name>
</gene>
<proteinExistence type="predicted"/>
<organism evidence="2 3">
    <name type="scientific">Halocaridina rubra</name>
    <name type="common">Hawaiian red shrimp</name>
    <dbReference type="NCBI Taxonomy" id="373956"/>
    <lineage>
        <taxon>Eukaryota</taxon>
        <taxon>Metazoa</taxon>
        <taxon>Ecdysozoa</taxon>
        <taxon>Arthropoda</taxon>
        <taxon>Crustacea</taxon>
        <taxon>Multicrustacea</taxon>
        <taxon>Malacostraca</taxon>
        <taxon>Eumalacostraca</taxon>
        <taxon>Eucarida</taxon>
        <taxon>Decapoda</taxon>
        <taxon>Pleocyemata</taxon>
        <taxon>Caridea</taxon>
        <taxon>Atyoidea</taxon>
        <taxon>Atyidae</taxon>
        <taxon>Halocaridina</taxon>
    </lineage>
</organism>
<accession>A0AAN9A9Z9</accession>
<dbReference type="EMBL" id="JAXCGZ010008936">
    <property type="protein sequence ID" value="KAK7077410.1"/>
    <property type="molecule type" value="Genomic_DNA"/>
</dbReference>
<dbReference type="GO" id="GO:0005085">
    <property type="term" value="F:guanyl-nucleotide exchange factor activity"/>
    <property type="evidence" value="ECO:0007669"/>
    <property type="project" value="InterPro"/>
</dbReference>
<dbReference type="AlphaFoldDB" id="A0AAN9A9Z9"/>
<evidence type="ECO:0000313" key="3">
    <source>
        <dbReference type="Proteomes" id="UP001381693"/>
    </source>
</evidence>
<feature type="compositionally biased region" description="Low complexity" evidence="1">
    <location>
        <begin position="199"/>
        <end position="210"/>
    </location>
</feature>
<dbReference type="Gene3D" id="1.10.840.10">
    <property type="entry name" value="Ras guanine-nucleotide exchange factors catalytic domain"/>
    <property type="match status" value="1"/>
</dbReference>
<dbReference type="PANTHER" id="PTHR14247:SF8">
    <property type="entry name" value="RAS-GEF DOMAIN-CONTAINING PROTEIN"/>
    <property type="match status" value="1"/>
</dbReference>
<evidence type="ECO:0000313" key="2">
    <source>
        <dbReference type="EMBL" id="KAK7077410.1"/>
    </source>
</evidence>
<sequence>MRRDTAPTLPLKTRSCSVTRPPDEPQEGGLPRVDDKSCSNDGVIGPRPVLEQHKFTSQSLPRKKTTKSFSLATEHLHNKAFEKTSGIHVDITPIDKQEEDFPQAPPPKPSRIPSFKVKPKKIQAPVSQTTMLERVYAEIDELEEDDNKGTKKTCGEDLVTPTDIDDVGNNAKNAEIGTASTDSASNPRHSRLSEMYQPSGSDSGNGSGDSVQTSASDTRNRDSQVSFGDTGSVHLEEDSVVDEPILFTTPELNATTAFDIENFSTLLLSSLENKPLDATALNGVKNILLESGSRVLAAHLTRTDLDLLKSTGDCDLGLGVSSGIELVTLPHGAQLRKDLIER</sequence>
<dbReference type="InterPro" id="IPR036964">
    <property type="entry name" value="RASGEF_cat_dom_sf"/>
</dbReference>
<reference evidence="2 3" key="1">
    <citation type="submission" date="2023-11" db="EMBL/GenBank/DDBJ databases">
        <title>Halocaridina rubra genome assembly.</title>
        <authorList>
            <person name="Smith C."/>
        </authorList>
    </citation>
    <scope>NUCLEOTIDE SEQUENCE [LARGE SCALE GENOMIC DNA]</scope>
    <source>
        <strain evidence="2">EP-1</strain>
        <tissue evidence="2">Whole</tissue>
    </source>
</reference>
<evidence type="ECO:0000256" key="1">
    <source>
        <dbReference type="SAM" id="MobiDB-lite"/>
    </source>
</evidence>
<dbReference type="InterPro" id="IPR051853">
    <property type="entry name" value="SH2-Ras-GEF_adapter"/>
</dbReference>
<feature type="region of interest" description="Disordered" evidence="1">
    <location>
        <begin position="97"/>
        <end position="123"/>
    </location>
</feature>
<keyword evidence="3" id="KW-1185">Reference proteome</keyword>
<dbReference type="GO" id="GO:0007264">
    <property type="term" value="P:small GTPase-mediated signal transduction"/>
    <property type="evidence" value="ECO:0007669"/>
    <property type="project" value="InterPro"/>
</dbReference>
<feature type="compositionally biased region" description="Polar residues" evidence="1">
    <location>
        <begin position="178"/>
        <end position="187"/>
    </location>
</feature>
<feature type="region of interest" description="Disordered" evidence="1">
    <location>
        <begin position="1"/>
        <end position="67"/>
    </location>
</feature>
<comment type="caution">
    <text evidence="2">The sequence shown here is derived from an EMBL/GenBank/DDBJ whole genome shotgun (WGS) entry which is preliminary data.</text>
</comment>
<protein>
    <submittedName>
        <fullName evidence="2">Guanyl-nucleotide exchange factor activity protein</fullName>
    </submittedName>
</protein>
<name>A0AAN9A9Z9_HALRR</name>